<accession>A0A8S1HKM1</accession>
<evidence type="ECO:0000313" key="2">
    <source>
        <dbReference type="Proteomes" id="UP000835052"/>
    </source>
</evidence>
<dbReference type="Proteomes" id="UP000835052">
    <property type="component" value="Unassembled WGS sequence"/>
</dbReference>
<proteinExistence type="predicted"/>
<dbReference type="EMBL" id="CAJGYM010000038">
    <property type="protein sequence ID" value="CAD6193790.1"/>
    <property type="molecule type" value="Genomic_DNA"/>
</dbReference>
<evidence type="ECO:0000313" key="1">
    <source>
        <dbReference type="EMBL" id="CAD6193790.1"/>
    </source>
</evidence>
<dbReference type="AlphaFoldDB" id="A0A8S1HKM1"/>
<organism evidence="1 2">
    <name type="scientific">Caenorhabditis auriculariae</name>
    <dbReference type="NCBI Taxonomy" id="2777116"/>
    <lineage>
        <taxon>Eukaryota</taxon>
        <taxon>Metazoa</taxon>
        <taxon>Ecdysozoa</taxon>
        <taxon>Nematoda</taxon>
        <taxon>Chromadorea</taxon>
        <taxon>Rhabditida</taxon>
        <taxon>Rhabditina</taxon>
        <taxon>Rhabditomorpha</taxon>
        <taxon>Rhabditoidea</taxon>
        <taxon>Rhabditidae</taxon>
        <taxon>Peloderinae</taxon>
        <taxon>Caenorhabditis</taxon>
    </lineage>
</organism>
<gene>
    <name evidence="1" type="ORF">CAUJ_LOCUS9709</name>
</gene>
<reference evidence="1" key="1">
    <citation type="submission" date="2020-10" db="EMBL/GenBank/DDBJ databases">
        <authorList>
            <person name="Kikuchi T."/>
        </authorList>
    </citation>
    <scope>NUCLEOTIDE SEQUENCE</scope>
    <source>
        <strain evidence="1">NKZ352</strain>
    </source>
</reference>
<comment type="caution">
    <text evidence="1">The sequence shown here is derived from an EMBL/GenBank/DDBJ whole genome shotgun (WGS) entry which is preliminary data.</text>
</comment>
<protein>
    <submittedName>
        <fullName evidence="1">Uncharacterized protein</fullName>
    </submittedName>
</protein>
<name>A0A8S1HKM1_9PELO</name>
<keyword evidence="2" id="KW-1185">Reference proteome</keyword>
<sequence length="109" mass="11744">MALSARRHEIAIRTAHGLSEMIHRVDLAVVLSFVVGSAAAAPRLGFLSAFHQASVFQKALKTSSTKLLRSSKSLPYSHPEPLSVVVLFSCDKTPSPIFPPLKRPGPSLL</sequence>